<accession>X6NHS0</accession>
<dbReference type="Proteomes" id="UP000023152">
    <property type="component" value="Unassembled WGS sequence"/>
</dbReference>
<organism evidence="1 2">
    <name type="scientific">Reticulomyxa filosa</name>
    <dbReference type="NCBI Taxonomy" id="46433"/>
    <lineage>
        <taxon>Eukaryota</taxon>
        <taxon>Sar</taxon>
        <taxon>Rhizaria</taxon>
        <taxon>Retaria</taxon>
        <taxon>Foraminifera</taxon>
        <taxon>Monothalamids</taxon>
        <taxon>Reticulomyxidae</taxon>
        <taxon>Reticulomyxa</taxon>
    </lineage>
</organism>
<dbReference type="EMBL" id="ASPP01008533">
    <property type="protein sequence ID" value="ETO25438.1"/>
    <property type="molecule type" value="Genomic_DNA"/>
</dbReference>
<name>X6NHS0_RETFI</name>
<protein>
    <submittedName>
        <fullName evidence="1">Uncharacterized protein</fullName>
    </submittedName>
</protein>
<gene>
    <name evidence="1" type="ORF">RFI_11697</name>
</gene>
<dbReference type="AlphaFoldDB" id="X6NHS0"/>
<keyword evidence="2" id="KW-1185">Reference proteome</keyword>
<evidence type="ECO:0000313" key="1">
    <source>
        <dbReference type="EMBL" id="ETO25438.1"/>
    </source>
</evidence>
<reference evidence="1 2" key="1">
    <citation type="journal article" date="2013" name="Curr. Biol.">
        <title>The Genome of the Foraminiferan Reticulomyxa filosa.</title>
        <authorList>
            <person name="Glockner G."/>
            <person name="Hulsmann N."/>
            <person name="Schleicher M."/>
            <person name="Noegel A.A."/>
            <person name="Eichinger L."/>
            <person name="Gallinger C."/>
            <person name="Pawlowski J."/>
            <person name="Sierra R."/>
            <person name="Euteneuer U."/>
            <person name="Pillet L."/>
            <person name="Moustafa A."/>
            <person name="Platzer M."/>
            <person name="Groth M."/>
            <person name="Szafranski K."/>
            <person name="Schliwa M."/>
        </authorList>
    </citation>
    <scope>NUCLEOTIDE SEQUENCE [LARGE SCALE GENOMIC DNA]</scope>
</reference>
<feature type="non-terminal residue" evidence="1">
    <location>
        <position position="1079"/>
    </location>
</feature>
<evidence type="ECO:0000313" key="2">
    <source>
        <dbReference type="Proteomes" id="UP000023152"/>
    </source>
</evidence>
<comment type="caution">
    <text evidence="1">The sequence shown here is derived from an EMBL/GenBank/DDBJ whole genome shotgun (WGS) entry which is preliminary data.</text>
</comment>
<sequence length="1079" mass="122696">MKALLSLFFGKNKIAHPHFFQVFRCFTNLEKNTVSVKLWKFQSSFWQYQMTQNPLYVLSWIFIVLSWKDLTGWCTNEMFSTIGEGKKKKWVKKKNKKNKGQHMSFDSCPSESTSYPGKCMNDDPKLEVCCCSNEKQEHLNEINSNTAKRPFYSSQSWCEQYNGHICNISELNTGICCNRRNTRVWVQDKCKMQDMYCSQETSGLGQVMEEIVVEQYTNDKRIMSLMVYVYLKNSGNGVKTISLEKGSKTVVLAQQYSDKWDKDYGLAFEENAKTRIYLQNVSESKQLTYTSLEPLSLLVNAPVSGRYRLSISSTQALEELHLYQWCIQIQYQQLLTMITTFFIDMSFPSPSPSSSFPLIPPQTVNDVDRKNNCRPFSSIVYDNNETILNISITSVEALDKIMCGQWFSNGALEACINHIQSMEPATTYYHICQFVIVTMSTKNNSNDQTCGQWNPNDTYTNISAMANGPQSRLPGQVIYTAPSYMQMAQFCPPSICRPDALRVCIDYHIDTFIQTHLQHVSFSMLGIDWHIQTRHLFWTLWSAGDGLVQITMSECSFSITGKGQSLFRFLNDGSTFSPSSSSAVSPVVNITLTQMIVTAPEDGQANPRNHTLFYVSQACQVWLQNWSVHKHVGHVMYGANVRVFILRNALIEFVANYDLHEEGDLSAFDATFELFHVALFVVDNSTFIDITSPPSSTLPHSTLFAIAMAHAPPLNFYVSHSIFQSLFKHVLDISLIQGSSFQYVILQDILFDRIHGLTTKYTCTCIYLYMIMEKSNSNENAMEMQTGFDVTIENCTFRSVYDSTVYVASTQARLWVVDSLFEQSTNCSVICHGCRQLNIYSVAFIQIWQYQQPLVAFDAIRNSTGDERDNLATFAAMPVMGSVEVVDVTFEKIECVNSNLIACANTSMFTFSNVELIESSNPLVRIETGSFFIHSISLVNNSFDKTLEGESLFEMTLFANVFENTPDIGVDIRDVIVNNHNVGNVSMDLFHFDFHSNSPVIVSDVIVNGWNGELFHVNALYNAPVQILINNISVRHYHNSDRNHSCALCVTGDNTKQQQQRLFHNWPINVSLVNCYFTN</sequence>
<proteinExistence type="predicted"/>